<reference evidence="1 2" key="1">
    <citation type="submission" date="2014-03" db="EMBL/GenBank/DDBJ databases">
        <title>Genome sequence of Sphingobium yanoikuyae B1.</title>
        <authorList>
            <person name="Gan H.M."/>
            <person name="Gan H.Y."/>
            <person name="Savka M.A."/>
        </authorList>
    </citation>
    <scope>NUCLEOTIDE SEQUENCE [LARGE SCALE GENOMIC DNA]</scope>
    <source>
        <strain evidence="1 2">B1</strain>
    </source>
</reference>
<name>A0A084ENQ7_SPHYA</name>
<evidence type="ECO:0000313" key="1">
    <source>
        <dbReference type="EMBL" id="KEZ19599.1"/>
    </source>
</evidence>
<dbReference type="EMBL" id="JGVR01000008">
    <property type="protein sequence ID" value="KEZ19599.1"/>
    <property type="molecule type" value="Genomic_DNA"/>
</dbReference>
<gene>
    <name evidence="1" type="ORF">CP98_01704</name>
</gene>
<proteinExistence type="predicted"/>
<protein>
    <submittedName>
        <fullName evidence="1">Putative heme oxygenase</fullName>
    </submittedName>
</protein>
<dbReference type="CDD" id="cd19166">
    <property type="entry name" value="HemeO-bac"/>
    <property type="match status" value="1"/>
</dbReference>
<dbReference type="SUPFAM" id="SSF48613">
    <property type="entry name" value="Heme oxygenase-like"/>
    <property type="match status" value="1"/>
</dbReference>
<sequence length="179" mass="19140">MIRTADAGRTRQALRAATMESHQRVDDLFSHFSLASAPDYRAFLRAHARAIAALEPVARPDSPRLTLMAQDLAALGEAMPEPLSMPSTGGDGFRWGLLYALEGSRLGGAMLARQVAQDLPSAYLSAVHAKGGWVAFQQQLDVAAAQGDVDWLDDAIAGARTAFTLFEAGARAEREVACD</sequence>
<dbReference type="Proteomes" id="UP000028534">
    <property type="component" value="Unassembled WGS sequence"/>
</dbReference>
<organism evidence="1 2">
    <name type="scientific">Sphingobium yanoikuyae</name>
    <name type="common">Sphingomonas yanoikuyae</name>
    <dbReference type="NCBI Taxonomy" id="13690"/>
    <lineage>
        <taxon>Bacteria</taxon>
        <taxon>Pseudomonadati</taxon>
        <taxon>Pseudomonadota</taxon>
        <taxon>Alphaproteobacteria</taxon>
        <taxon>Sphingomonadales</taxon>
        <taxon>Sphingomonadaceae</taxon>
        <taxon>Sphingobium</taxon>
    </lineage>
</organism>
<dbReference type="STRING" id="13690.AX777_10035"/>
<dbReference type="eggNOG" id="COG3230">
    <property type="taxonomic scope" value="Bacteria"/>
</dbReference>
<comment type="caution">
    <text evidence="1">The sequence shown here is derived from an EMBL/GenBank/DDBJ whole genome shotgun (WGS) entry which is preliminary data.</text>
</comment>
<dbReference type="AlphaFoldDB" id="A0A084ENQ7"/>
<dbReference type="Gene3D" id="1.20.910.10">
    <property type="entry name" value="Heme oxygenase-like"/>
    <property type="match status" value="1"/>
</dbReference>
<evidence type="ECO:0000313" key="2">
    <source>
        <dbReference type="Proteomes" id="UP000028534"/>
    </source>
</evidence>
<dbReference type="PATRIC" id="fig|13690.10.peg.1756"/>
<accession>A0A084ENQ7</accession>
<dbReference type="InterPro" id="IPR016084">
    <property type="entry name" value="Haem_Oase-like_multi-hlx"/>
</dbReference>